<dbReference type="Proteomes" id="UP001194468">
    <property type="component" value="Unassembled WGS sequence"/>
</dbReference>
<dbReference type="Gene3D" id="3.30.60.190">
    <property type="match status" value="1"/>
</dbReference>
<proteinExistence type="predicted"/>
<dbReference type="InterPro" id="IPR007529">
    <property type="entry name" value="Znf_HIT"/>
</dbReference>
<evidence type="ECO:0000313" key="4">
    <source>
        <dbReference type="Proteomes" id="UP001194468"/>
    </source>
</evidence>
<organism evidence="3 4">
    <name type="scientific">Boletus edulis BED1</name>
    <dbReference type="NCBI Taxonomy" id="1328754"/>
    <lineage>
        <taxon>Eukaryota</taxon>
        <taxon>Fungi</taxon>
        <taxon>Dikarya</taxon>
        <taxon>Basidiomycota</taxon>
        <taxon>Agaricomycotina</taxon>
        <taxon>Agaricomycetes</taxon>
        <taxon>Agaricomycetidae</taxon>
        <taxon>Boletales</taxon>
        <taxon>Boletineae</taxon>
        <taxon>Boletaceae</taxon>
        <taxon>Boletoideae</taxon>
        <taxon>Boletus</taxon>
    </lineage>
</organism>
<keyword evidence="1" id="KW-0479">Metal-binding</keyword>
<evidence type="ECO:0000256" key="1">
    <source>
        <dbReference type="PROSITE-ProRule" id="PRU00453"/>
    </source>
</evidence>
<dbReference type="GO" id="GO:0008270">
    <property type="term" value="F:zinc ion binding"/>
    <property type="evidence" value="ECO:0007669"/>
    <property type="project" value="UniProtKB-UniRule"/>
</dbReference>
<dbReference type="CDD" id="cd23024">
    <property type="entry name" value="zf-HIT_ZNHIT2-3"/>
    <property type="match status" value="1"/>
</dbReference>
<dbReference type="Pfam" id="PF04438">
    <property type="entry name" value="zf-HIT"/>
    <property type="match status" value="1"/>
</dbReference>
<keyword evidence="4" id="KW-1185">Reference proteome</keyword>
<comment type="caution">
    <text evidence="3">The sequence shown here is derived from an EMBL/GenBank/DDBJ whole genome shotgun (WGS) entry which is preliminary data.</text>
</comment>
<evidence type="ECO:0000313" key="3">
    <source>
        <dbReference type="EMBL" id="KAF8449216.1"/>
    </source>
</evidence>
<keyword evidence="1" id="KW-0862">Zinc</keyword>
<reference evidence="3" key="2">
    <citation type="journal article" date="2020" name="Nat. Commun.">
        <title>Large-scale genome sequencing of mycorrhizal fungi provides insights into the early evolution of symbiotic traits.</title>
        <authorList>
            <person name="Miyauchi S."/>
            <person name="Kiss E."/>
            <person name="Kuo A."/>
            <person name="Drula E."/>
            <person name="Kohler A."/>
            <person name="Sanchez-Garcia M."/>
            <person name="Morin E."/>
            <person name="Andreopoulos B."/>
            <person name="Barry K.W."/>
            <person name="Bonito G."/>
            <person name="Buee M."/>
            <person name="Carver A."/>
            <person name="Chen C."/>
            <person name="Cichocki N."/>
            <person name="Clum A."/>
            <person name="Culley D."/>
            <person name="Crous P.W."/>
            <person name="Fauchery L."/>
            <person name="Girlanda M."/>
            <person name="Hayes R.D."/>
            <person name="Keri Z."/>
            <person name="LaButti K."/>
            <person name="Lipzen A."/>
            <person name="Lombard V."/>
            <person name="Magnuson J."/>
            <person name="Maillard F."/>
            <person name="Murat C."/>
            <person name="Nolan M."/>
            <person name="Ohm R.A."/>
            <person name="Pangilinan J."/>
            <person name="Pereira M.F."/>
            <person name="Perotto S."/>
            <person name="Peter M."/>
            <person name="Pfister S."/>
            <person name="Riley R."/>
            <person name="Sitrit Y."/>
            <person name="Stielow J.B."/>
            <person name="Szollosi G."/>
            <person name="Zifcakova L."/>
            <person name="Stursova M."/>
            <person name="Spatafora J.W."/>
            <person name="Tedersoo L."/>
            <person name="Vaario L.M."/>
            <person name="Yamada A."/>
            <person name="Yan M."/>
            <person name="Wang P."/>
            <person name="Xu J."/>
            <person name="Bruns T."/>
            <person name="Baldrian P."/>
            <person name="Vilgalys R."/>
            <person name="Dunand C."/>
            <person name="Henrissat B."/>
            <person name="Grigoriev I.V."/>
            <person name="Hibbett D."/>
            <person name="Nagy L.G."/>
            <person name="Martin F.M."/>
        </authorList>
    </citation>
    <scope>NUCLEOTIDE SEQUENCE</scope>
    <source>
        <strain evidence="3">BED1</strain>
    </source>
</reference>
<reference evidence="3" key="1">
    <citation type="submission" date="2019-10" db="EMBL/GenBank/DDBJ databases">
        <authorList>
            <consortium name="DOE Joint Genome Institute"/>
            <person name="Kuo A."/>
            <person name="Miyauchi S."/>
            <person name="Kiss E."/>
            <person name="Drula E."/>
            <person name="Kohler A."/>
            <person name="Sanchez-Garcia M."/>
            <person name="Andreopoulos B."/>
            <person name="Barry K.W."/>
            <person name="Bonito G."/>
            <person name="Buee M."/>
            <person name="Carver A."/>
            <person name="Chen C."/>
            <person name="Cichocki N."/>
            <person name="Clum A."/>
            <person name="Culley D."/>
            <person name="Crous P.W."/>
            <person name="Fauchery L."/>
            <person name="Girlanda M."/>
            <person name="Hayes R."/>
            <person name="Keri Z."/>
            <person name="LaButti K."/>
            <person name="Lipzen A."/>
            <person name="Lombard V."/>
            <person name="Magnuson J."/>
            <person name="Maillard F."/>
            <person name="Morin E."/>
            <person name="Murat C."/>
            <person name="Nolan M."/>
            <person name="Ohm R."/>
            <person name="Pangilinan J."/>
            <person name="Pereira M."/>
            <person name="Perotto S."/>
            <person name="Peter M."/>
            <person name="Riley R."/>
            <person name="Sitrit Y."/>
            <person name="Stielow B."/>
            <person name="Szollosi G."/>
            <person name="Zifcakova L."/>
            <person name="Stursova M."/>
            <person name="Spatafora J.W."/>
            <person name="Tedersoo L."/>
            <person name="Vaario L.-M."/>
            <person name="Yamada A."/>
            <person name="Yan M."/>
            <person name="Wang P."/>
            <person name="Xu J."/>
            <person name="Bruns T."/>
            <person name="Baldrian P."/>
            <person name="Vilgalys R."/>
            <person name="Henrissat B."/>
            <person name="Grigoriev I.V."/>
            <person name="Hibbett D."/>
            <person name="Nagy L.G."/>
            <person name="Martin F.M."/>
        </authorList>
    </citation>
    <scope>NUCLEOTIDE SEQUENCE</scope>
    <source>
        <strain evidence="3">BED1</strain>
    </source>
</reference>
<dbReference type="InterPro" id="IPR039646">
    <property type="entry name" value="ZNHIT2"/>
</dbReference>
<dbReference type="PROSITE" id="PS51083">
    <property type="entry name" value="ZF_HIT"/>
    <property type="match status" value="1"/>
</dbReference>
<dbReference type="EMBL" id="WHUW01000003">
    <property type="protein sequence ID" value="KAF8449216.1"/>
    <property type="molecule type" value="Genomic_DNA"/>
</dbReference>
<sequence length="407" mass="45714">MPPIKTHDSDEPAAGFHETFCGICRRQISRYTCPSCNLFYCSLGCFRSESHSRCSEIFYRKEIETGIKSESSKTEEDRNKMIELLKQIGDQSALDDDGLFDHSDEENEEDSLAHRVSAIDISSASADNLLRVLTKKERDKFFVALKDPSSKLVRELLESAEFEKTRQLPWWDAPSDDSQSSLSLRIPYGLKPDLMVIPTDLIHQAYSGVSLLYNICAVLLAYAYVTRHLAMSPLSLTTNDSQDKCEARRIISQSVPFLVDRKSKTLHMSLTEVVVSFWSRLDPGSIGNETMLVLLEDVVKLVRPRRITVAEHSSGEREPTMTLAADHPLVTSIMVISDISSLFSNHVDSPAFAVRRSDYIVMKLTFYAAHVLSTPSSRLHSLADEASLVSESIGKGPRYPRLDRSGW</sequence>
<keyword evidence="1" id="KW-0863">Zinc-finger</keyword>
<protein>
    <recommendedName>
        <fullName evidence="2">HIT-type domain-containing protein</fullName>
    </recommendedName>
</protein>
<evidence type="ECO:0000259" key="2">
    <source>
        <dbReference type="PROSITE" id="PS51083"/>
    </source>
</evidence>
<feature type="domain" description="HIT-type" evidence="2">
    <location>
        <begin position="21"/>
        <end position="54"/>
    </location>
</feature>
<accession>A0AAD4C584</accession>
<name>A0AAD4C584_BOLED</name>
<dbReference type="PANTHER" id="PTHR15555">
    <property type="entry name" value="ZINC FINGER HIT DOMAIN CONTAINING PROTEIN 2 PROTEIN FON -RELATED"/>
    <property type="match status" value="1"/>
</dbReference>
<dbReference type="AlphaFoldDB" id="A0AAD4C584"/>
<dbReference type="SUPFAM" id="SSF144232">
    <property type="entry name" value="HIT/MYND zinc finger-like"/>
    <property type="match status" value="1"/>
</dbReference>
<gene>
    <name evidence="3" type="ORF">L210DRAFT_869266</name>
</gene>
<dbReference type="PANTHER" id="PTHR15555:SF0">
    <property type="entry name" value="ZINC FINGER HIT DOMAIN-CONTAINING PROTEIN 2"/>
    <property type="match status" value="1"/>
</dbReference>